<accession>A0A2A5RYN1</accession>
<evidence type="ECO:0000313" key="2">
    <source>
        <dbReference type="Proteomes" id="UP000242246"/>
    </source>
</evidence>
<dbReference type="STRING" id="1348632.GCA_001591745_01320"/>
<dbReference type="EMBL" id="JXJX01000009">
    <property type="protein sequence ID" value="PCS06258.1"/>
    <property type="molecule type" value="Genomic_DNA"/>
</dbReference>
<dbReference type="InterPro" id="IPR018770">
    <property type="entry name" value="ChloroindolylP_hydrolase"/>
</dbReference>
<comment type="caution">
    <text evidence="1">The sequence shown here is derived from an EMBL/GenBank/DDBJ whole genome shotgun (WGS) entry which is preliminary data.</text>
</comment>
<evidence type="ECO:0000313" key="1">
    <source>
        <dbReference type="EMBL" id="PCS06258.1"/>
    </source>
</evidence>
<protein>
    <recommendedName>
        <fullName evidence="3">5-bromo-4-chloroindolyl phosphate hydrolysis protein</fullName>
    </recommendedName>
</protein>
<evidence type="ECO:0008006" key="3">
    <source>
        <dbReference type="Google" id="ProtNLM"/>
    </source>
</evidence>
<dbReference type="AlphaFoldDB" id="A0A2A5RYN1"/>
<dbReference type="Pfam" id="PF10112">
    <property type="entry name" value="Halogen_Hydrol"/>
    <property type="match status" value="1"/>
</dbReference>
<organism evidence="1 2">
    <name type="scientific">Pseudolactococcus plantarum</name>
    <dbReference type="NCBI Taxonomy" id="1365"/>
    <lineage>
        <taxon>Bacteria</taxon>
        <taxon>Bacillati</taxon>
        <taxon>Bacillota</taxon>
        <taxon>Bacilli</taxon>
        <taxon>Lactobacillales</taxon>
        <taxon>Streptococcaceae</taxon>
        <taxon>Pseudolactococcus</taxon>
    </lineage>
</organism>
<dbReference type="Proteomes" id="UP000242246">
    <property type="component" value="Unassembled WGS sequence"/>
</dbReference>
<sequence length="164" mass="18654">MIVVVILLCLWLIVDYGKEKKNPKLIKSYHDKGLSDKDITIFRQTMTDAKHQIKGWEEAVKHDEALQIIESVTGGLASSKKLFQFIVKEPSAALLNNDFLYSDLPTMIDLLHTYSNLKSVEKTDQSLLIESQKVIKQLSEKIANRYTMTLSADIEKVKNEVENG</sequence>
<gene>
    <name evidence="1" type="ORF">RU87_GL001779</name>
</gene>
<proteinExistence type="predicted"/>
<name>A0A2A5RYN1_9LACT</name>
<reference evidence="1 2" key="1">
    <citation type="submission" date="2014-12" db="EMBL/GenBank/DDBJ databases">
        <title>Draft genome sequences of 10 type strains of Lactococcus.</title>
        <authorList>
            <person name="Sun Z."/>
            <person name="Zhong Z."/>
            <person name="Liu W."/>
            <person name="Zhang W."/>
            <person name="Zhang H."/>
        </authorList>
    </citation>
    <scope>NUCLEOTIDE SEQUENCE [LARGE SCALE GENOMIC DNA]</scope>
    <source>
        <strain evidence="1 2">DSM 20686</strain>
    </source>
</reference>
<keyword evidence="2" id="KW-1185">Reference proteome</keyword>